<evidence type="ECO:0000313" key="8">
    <source>
        <dbReference type="EMBL" id="KAA8548227.1"/>
    </source>
</evidence>
<dbReference type="PANTHER" id="PTHR48063">
    <property type="entry name" value="LRR RECEPTOR-LIKE KINASE"/>
    <property type="match status" value="1"/>
</dbReference>
<evidence type="ECO:0000256" key="7">
    <source>
        <dbReference type="SAM" id="Phobius"/>
    </source>
</evidence>
<dbReference type="PANTHER" id="PTHR48063:SF81">
    <property type="entry name" value="LEUCINE-RICH REPEAT-CONTAINING N-TERMINAL PLANT-TYPE DOMAIN-CONTAINING PROTEIN"/>
    <property type="match status" value="1"/>
</dbReference>
<dbReference type="EMBL" id="CM018032">
    <property type="protein sequence ID" value="KAA8548227.1"/>
    <property type="molecule type" value="Genomic_DNA"/>
</dbReference>
<keyword evidence="6" id="KW-0325">Glycoprotein</keyword>
<comment type="subcellular location">
    <subcellularLocation>
        <location evidence="1">Membrane</location>
        <topology evidence="1">Single-pass type I membrane protein</topology>
    </subcellularLocation>
</comment>
<keyword evidence="5 7" id="KW-0472">Membrane</keyword>
<evidence type="ECO:0000256" key="2">
    <source>
        <dbReference type="ARBA" id="ARBA00022692"/>
    </source>
</evidence>
<gene>
    <name evidence="8" type="ORF">F0562_004512</name>
</gene>
<dbReference type="InterPro" id="IPR032675">
    <property type="entry name" value="LRR_dom_sf"/>
</dbReference>
<dbReference type="SUPFAM" id="SSF52058">
    <property type="entry name" value="L domain-like"/>
    <property type="match status" value="1"/>
</dbReference>
<evidence type="ECO:0000256" key="5">
    <source>
        <dbReference type="ARBA" id="ARBA00023136"/>
    </source>
</evidence>
<organism evidence="8 9">
    <name type="scientific">Nyssa sinensis</name>
    <dbReference type="NCBI Taxonomy" id="561372"/>
    <lineage>
        <taxon>Eukaryota</taxon>
        <taxon>Viridiplantae</taxon>
        <taxon>Streptophyta</taxon>
        <taxon>Embryophyta</taxon>
        <taxon>Tracheophyta</taxon>
        <taxon>Spermatophyta</taxon>
        <taxon>Magnoliopsida</taxon>
        <taxon>eudicotyledons</taxon>
        <taxon>Gunneridae</taxon>
        <taxon>Pentapetalae</taxon>
        <taxon>asterids</taxon>
        <taxon>Cornales</taxon>
        <taxon>Nyssaceae</taxon>
        <taxon>Nyssa</taxon>
    </lineage>
</organism>
<dbReference type="GO" id="GO:0016020">
    <property type="term" value="C:membrane"/>
    <property type="evidence" value="ECO:0007669"/>
    <property type="project" value="UniProtKB-SubCell"/>
</dbReference>
<keyword evidence="2 7" id="KW-0812">Transmembrane</keyword>
<keyword evidence="3" id="KW-0732">Signal</keyword>
<evidence type="ECO:0000256" key="4">
    <source>
        <dbReference type="ARBA" id="ARBA00022989"/>
    </source>
</evidence>
<dbReference type="AlphaFoldDB" id="A0A5J5C2Q9"/>
<name>A0A5J5C2Q9_9ASTE</name>
<evidence type="ECO:0000256" key="6">
    <source>
        <dbReference type="ARBA" id="ARBA00023180"/>
    </source>
</evidence>
<dbReference type="InterPro" id="IPR001611">
    <property type="entry name" value="Leu-rich_rpt"/>
</dbReference>
<proteinExistence type="predicted"/>
<dbReference type="InterPro" id="IPR046956">
    <property type="entry name" value="RLP23-like"/>
</dbReference>
<dbReference type="Proteomes" id="UP000325577">
    <property type="component" value="Linkage Group LG1"/>
</dbReference>
<dbReference type="OrthoDB" id="1743338at2759"/>
<dbReference type="Gene3D" id="3.80.10.10">
    <property type="entry name" value="Ribonuclease Inhibitor"/>
    <property type="match status" value="1"/>
</dbReference>
<keyword evidence="4 7" id="KW-1133">Transmembrane helix</keyword>
<accession>A0A5J5C2Q9</accession>
<evidence type="ECO:0000256" key="3">
    <source>
        <dbReference type="ARBA" id="ARBA00022729"/>
    </source>
</evidence>
<protein>
    <recommendedName>
        <fullName evidence="10">Leucine-rich repeat-containing N-terminal plant-type domain-containing protein</fullName>
    </recommendedName>
</protein>
<dbReference type="Pfam" id="PF00560">
    <property type="entry name" value="LRR_1"/>
    <property type="match status" value="2"/>
</dbReference>
<sequence>MSGNITESIGQLSSLVVLELSENPWEGVITETHLANLSSLKEVSITKSSPNISLVFNISSDWIPPFKLTYINIRSCQLGPKFPTWLRNQNELTTLVLNNARISDTIPDWFWKLELQVNELDVAYNQLSGKVPNSLHFFYLSTVDLSSNRFEGPLPLWSSNVSALYLRDNLFSGPIPRDIGEVMPHLTDLDISMNSLCGSIPLSIGKIPTTNQFNTFDDPSIYKGNPALCGFPLATNCTDNNDKEDFPRRDKEKKDSEDKFEKLWLYISIVMGFFMGFWGVCGTLIIKKSWRDAYFRFIWGMKDKAVLLSLQMLLFLQSKVFGA</sequence>
<keyword evidence="9" id="KW-1185">Reference proteome</keyword>
<evidence type="ECO:0000313" key="9">
    <source>
        <dbReference type="Proteomes" id="UP000325577"/>
    </source>
</evidence>
<evidence type="ECO:0008006" key="10">
    <source>
        <dbReference type="Google" id="ProtNLM"/>
    </source>
</evidence>
<evidence type="ECO:0000256" key="1">
    <source>
        <dbReference type="ARBA" id="ARBA00004479"/>
    </source>
</evidence>
<feature type="transmembrane region" description="Helical" evidence="7">
    <location>
        <begin position="263"/>
        <end position="285"/>
    </location>
</feature>
<reference evidence="8 9" key="1">
    <citation type="submission" date="2019-09" db="EMBL/GenBank/DDBJ databases">
        <title>A chromosome-level genome assembly of the Chinese tupelo Nyssa sinensis.</title>
        <authorList>
            <person name="Yang X."/>
            <person name="Kang M."/>
            <person name="Yang Y."/>
            <person name="Xiong H."/>
            <person name="Wang M."/>
            <person name="Zhang Z."/>
            <person name="Wang Z."/>
            <person name="Wu H."/>
            <person name="Ma T."/>
            <person name="Liu J."/>
            <person name="Xi Z."/>
        </authorList>
    </citation>
    <scope>NUCLEOTIDE SEQUENCE [LARGE SCALE GENOMIC DNA]</scope>
    <source>
        <strain evidence="8">J267</strain>
        <tissue evidence="8">Leaf</tissue>
    </source>
</reference>